<accession>A0ABY4JK10</accession>
<dbReference type="Proteomes" id="UP000830639">
    <property type="component" value="Chromosome"/>
</dbReference>
<dbReference type="EMBL" id="CP096034">
    <property type="protein sequence ID" value="UPM54178.1"/>
    <property type="molecule type" value="Genomic_DNA"/>
</dbReference>
<reference evidence="1 2" key="1">
    <citation type="submission" date="2022-04" db="EMBL/GenBank/DDBJ databases">
        <title>Mechanism of arsenic methylation and mitigation arsenic toxicity by Bacillus sp. LH14 from an Arsenic-Contaminated Paddy Soil.</title>
        <authorList>
            <person name="Wang D."/>
        </authorList>
    </citation>
    <scope>NUCLEOTIDE SEQUENCE [LARGE SCALE GENOMIC DNA]</scope>
    <source>
        <strain evidence="1 2">LH14</strain>
    </source>
</reference>
<gene>
    <name evidence="1" type="ORF">MY490_20955</name>
</gene>
<dbReference type="RefSeq" id="WP_248267380.1">
    <property type="nucleotide sequence ID" value="NZ_CP096034.1"/>
</dbReference>
<protein>
    <recommendedName>
        <fullName evidence="3">Ribosomal protein S14</fullName>
    </recommendedName>
</protein>
<keyword evidence="2" id="KW-1185">Reference proteome</keyword>
<organism evidence="1 2">
    <name type="scientific">Gottfriedia acidiceleris</name>
    <dbReference type="NCBI Taxonomy" id="371036"/>
    <lineage>
        <taxon>Bacteria</taxon>
        <taxon>Bacillati</taxon>
        <taxon>Bacillota</taxon>
        <taxon>Bacilli</taxon>
        <taxon>Bacillales</taxon>
        <taxon>Bacillaceae</taxon>
        <taxon>Gottfriedia</taxon>
    </lineage>
</organism>
<name>A0ABY4JK10_9BACI</name>
<sequence length="57" mass="7065">MKNKDRPPKTLKNKIRFIQQFERLSEANWLPNNKIKDDGRKRLELYNVRWFMRGAFK</sequence>
<evidence type="ECO:0000313" key="2">
    <source>
        <dbReference type="Proteomes" id="UP000830639"/>
    </source>
</evidence>
<proteinExistence type="predicted"/>
<evidence type="ECO:0008006" key="3">
    <source>
        <dbReference type="Google" id="ProtNLM"/>
    </source>
</evidence>
<evidence type="ECO:0000313" key="1">
    <source>
        <dbReference type="EMBL" id="UPM54178.1"/>
    </source>
</evidence>